<dbReference type="OrthoDB" id="27214at2759"/>
<dbReference type="AlphaFoldDB" id="A0A8E5MEA8"/>
<organism evidence="3 4">
    <name type="scientific">Ustilaginoidea virens</name>
    <name type="common">Rice false smut fungus</name>
    <name type="synonym">Villosiclava virens</name>
    <dbReference type="NCBI Taxonomy" id="1159556"/>
    <lineage>
        <taxon>Eukaryota</taxon>
        <taxon>Fungi</taxon>
        <taxon>Dikarya</taxon>
        <taxon>Ascomycota</taxon>
        <taxon>Pezizomycotina</taxon>
        <taxon>Sordariomycetes</taxon>
        <taxon>Hypocreomycetidae</taxon>
        <taxon>Hypocreales</taxon>
        <taxon>Clavicipitaceae</taxon>
        <taxon>Ustilaginoidea</taxon>
    </lineage>
</organism>
<feature type="region of interest" description="Disordered" evidence="1">
    <location>
        <begin position="1"/>
        <end position="41"/>
    </location>
</feature>
<dbReference type="EMBL" id="CP072753">
    <property type="protein sequence ID" value="QUC16147.1"/>
    <property type="molecule type" value="Genomic_DNA"/>
</dbReference>
<dbReference type="InterPro" id="IPR052766">
    <property type="entry name" value="S41A_metabolite_peptidase"/>
</dbReference>
<dbReference type="GeneID" id="66061166"/>
<feature type="compositionally biased region" description="Polar residues" evidence="1">
    <location>
        <begin position="25"/>
        <end position="41"/>
    </location>
</feature>
<reference evidence="3" key="1">
    <citation type="submission" date="2020-03" db="EMBL/GenBank/DDBJ databases">
        <title>A mixture of massive structural variations and highly conserved coding sequences in Ustilaginoidea virens genome.</title>
        <authorList>
            <person name="Zhang K."/>
            <person name="Zhao Z."/>
            <person name="Zhang Z."/>
            <person name="Li Y."/>
            <person name="Hsiang T."/>
            <person name="Sun W."/>
        </authorList>
    </citation>
    <scope>NUCLEOTIDE SEQUENCE</scope>
    <source>
        <strain evidence="3">UV-8b</strain>
    </source>
</reference>
<proteinExistence type="predicted"/>
<evidence type="ECO:0000313" key="4">
    <source>
        <dbReference type="Proteomes" id="UP000027002"/>
    </source>
</evidence>
<dbReference type="Gene3D" id="3.90.226.10">
    <property type="entry name" value="2-enoyl-CoA Hydratase, Chain A, domain 1"/>
    <property type="match status" value="1"/>
</dbReference>
<keyword evidence="4" id="KW-1185">Reference proteome</keyword>
<protein>
    <recommendedName>
        <fullName evidence="2">CPAF-like PDZ domain-containing protein</fullName>
    </recommendedName>
</protein>
<evidence type="ECO:0000259" key="2">
    <source>
        <dbReference type="Pfam" id="PF23658"/>
    </source>
</evidence>
<dbReference type="Pfam" id="PF23658">
    <property type="entry name" value="PDZ_CPAF_rel"/>
    <property type="match status" value="1"/>
</dbReference>
<dbReference type="InterPro" id="IPR029045">
    <property type="entry name" value="ClpP/crotonase-like_dom_sf"/>
</dbReference>
<accession>A0A8E5MEA8</accession>
<gene>
    <name evidence="3" type="ORF">UV8b_00388</name>
</gene>
<feature type="domain" description="CPAF-like PDZ" evidence="2">
    <location>
        <begin position="347"/>
        <end position="466"/>
    </location>
</feature>
<name>A0A8E5MEA8_USTVR</name>
<dbReference type="SUPFAM" id="SSF52096">
    <property type="entry name" value="ClpP/crotonase"/>
    <property type="match status" value="1"/>
</dbReference>
<feature type="region of interest" description="Disordered" evidence="1">
    <location>
        <begin position="483"/>
        <end position="507"/>
    </location>
</feature>
<dbReference type="Proteomes" id="UP000027002">
    <property type="component" value="Chromosome 1"/>
</dbReference>
<dbReference type="KEGG" id="uvi:66061166"/>
<evidence type="ECO:0000256" key="1">
    <source>
        <dbReference type="SAM" id="MobiDB-lite"/>
    </source>
</evidence>
<dbReference type="PANTHER" id="PTHR37049">
    <property type="entry name" value="PEPTIDASE S41 FAMILY PROTEIN"/>
    <property type="match status" value="1"/>
</dbReference>
<dbReference type="PANTHER" id="PTHR37049:SF4">
    <property type="entry name" value="RHODANESE DOMAIN-CONTAINING PROTEIN"/>
    <property type="match status" value="1"/>
</dbReference>
<evidence type="ECO:0000313" key="3">
    <source>
        <dbReference type="EMBL" id="QUC16147.1"/>
    </source>
</evidence>
<dbReference type="InterPro" id="IPR056186">
    <property type="entry name" value="PDZ_CPAF-rel"/>
</dbReference>
<dbReference type="RefSeq" id="XP_042993820.1">
    <property type="nucleotide sequence ID" value="XM_043137886.1"/>
</dbReference>
<sequence>MTAKALAPRTKGLSRPRWSPPRYSQLGQRNSEQRARNTTIRNGTKATCPIKKVKTNNYTVRHLLLSETLDHLAARLSKAPRPRRGDILDKMRSHPFVASVAAAAAALLVGTCTATADHPSGCHADNCLRAFRATQIPGRLASAKAFCATYTAATDAGTATAAPTNIPSFAARNCRDSPEGPMTLRISSACSCIAPVTTSTTPIAAPTITPTGTATRHPCARVSASWAEQKLAGGNAAPTVAASLALECLKTVPVGKDEGIKLLDAIEPYLEWQSDAAYKKDPPKDYFYPGYDIFGNLARVKSNLAAGRYAGEYDFQIDLYKQVFAPGQDGHFVFYPDLLSRAFRFKRQPYALVSVSEDGKSLPVIKLQKDVAANAKTAQAITKINGIAAAKYIEDTVNAASYLQDVDASYNTMFWSQSNFASNGDLGSFVSGGRSALFYHGPTTSLTFANGTTVELENLAAVVGDMTNVVDGPSMYKKFCTPVPLKSPGEPSPPAPPGNKTRPGYPQPEIATRDGVVSGYYLSGEGVNDVAVIALSDFVPESPAAFQAVTGDFLREAKAAGKTKLVVDFQGNGGGYILLGYDFFRQLFPKIVQDGNSRWKQNKAFAAMARIVSDITKNVNPETEADPDLLDMDQSWWNYRSDLNLTNQNFATFEDKFSPRVFKDTDYTALMRWNLSNPLLTSNKTYGFGIDISGYGSRANLTQYFEAEDIVLLYDGSCSSTCTIASEFLRVLGGVKSVAMGGRPKPGLIQGVGGVKGSQVLSYLNIYSSVNYIKQVTNDTKFKAELQRYTTLPMERSRASGVNVRDQILRENIEDGVPAQFVYEASDCRLYWTAPMISNVTEVWKSTAQAAFNGAKCAAGGIKRSRPGRRGAKARAKVPVLARDGQIRESELVDTTPVAHGQQWEAVHLQKAIK</sequence>